<dbReference type="Gene3D" id="1.25.10.10">
    <property type="entry name" value="Leucine-rich Repeat Variant"/>
    <property type="match status" value="1"/>
</dbReference>
<evidence type="ECO:0000313" key="2">
    <source>
        <dbReference type="Proteomes" id="UP000077671"/>
    </source>
</evidence>
<accession>A0A177V5C2</accession>
<dbReference type="AlphaFoldDB" id="A0A177V5C2"/>
<dbReference type="Proteomes" id="UP000077671">
    <property type="component" value="Unassembled WGS sequence"/>
</dbReference>
<protein>
    <submittedName>
        <fullName evidence="1">Uncharacterized protein</fullName>
    </submittedName>
</protein>
<reference evidence="1" key="1">
    <citation type="submission" date="2016-04" db="EMBL/GenBank/DDBJ databases">
        <authorList>
            <person name="Nguyen H.D."/>
            <person name="Kesanakurti P."/>
            <person name="Cullis J."/>
            <person name="Levesque C.A."/>
            <person name="Hambleton S."/>
        </authorList>
    </citation>
    <scope>NUCLEOTIDE SEQUENCE</scope>
    <source>
        <strain evidence="1">DAOMC 238032</strain>
    </source>
</reference>
<sequence>MLSTADDVKFFAEAILLAALRTIRSDPSPEKVAENDYMMKCTVSILISHFLPSLPHSDSMQPFLNPMLTTMLARLQTVMTDLERLHRFLRVVLLRTADELS</sequence>
<organism evidence="1 2">
    <name type="scientific">Tilletia caries</name>
    <name type="common">wheat bunt fungus</name>
    <dbReference type="NCBI Taxonomy" id="13290"/>
    <lineage>
        <taxon>Eukaryota</taxon>
        <taxon>Fungi</taxon>
        <taxon>Dikarya</taxon>
        <taxon>Basidiomycota</taxon>
        <taxon>Ustilaginomycotina</taxon>
        <taxon>Exobasidiomycetes</taxon>
        <taxon>Tilletiales</taxon>
        <taxon>Tilletiaceae</taxon>
        <taxon>Tilletia</taxon>
    </lineage>
</organism>
<evidence type="ECO:0000313" key="1">
    <source>
        <dbReference type="EMBL" id="KAE8253398.1"/>
    </source>
</evidence>
<dbReference type="EMBL" id="LWDD02001025">
    <property type="protein sequence ID" value="KAE8253398.1"/>
    <property type="molecule type" value="Genomic_DNA"/>
</dbReference>
<name>A0A177V5C2_9BASI</name>
<gene>
    <name evidence="1" type="ORF">A4X03_0g5907</name>
</gene>
<reference evidence="1" key="2">
    <citation type="journal article" date="2019" name="IMA Fungus">
        <title>Genome sequencing and comparison of five Tilletia species to identify candidate genes for the detection of regulated species infecting wheat.</title>
        <authorList>
            <person name="Nguyen H.D.T."/>
            <person name="Sultana T."/>
            <person name="Kesanakurti P."/>
            <person name="Hambleton S."/>
        </authorList>
    </citation>
    <scope>NUCLEOTIDE SEQUENCE</scope>
    <source>
        <strain evidence="1">DAOMC 238032</strain>
    </source>
</reference>
<comment type="caution">
    <text evidence="1">The sequence shown here is derived from an EMBL/GenBank/DDBJ whole genome shotgun (WGS) entry which is preliminary data.</text>
</comment>
<proteinExistence type="predicted"/>
<dbReference type="InterPro" id="IPR011989">
    <property type="entry name" value="ARM-like"/>
</dbReference>